<keyword evidence="2" id="KW-1185">Reference proteome</keyword>
<protein>
    <submittedName>
        <fullName evidence="1">Uncharacterized protein</fullName>
    </submittedName>
</protein>
<dbReference type="Proteomes" id="UP000250222">
    <property type="component" value="Unassembled WGS sequence"/>
</dbReference>
<organism evidence="1 2">
    <name type="scientific">Georgenia satyanarayanai</name>
    <dbReference type="NCBI Taxonomy" id="860221"/>
    <lineage>
        <taxon>Bacteria</taxon>
        <taxon>Bacillati</taxon>
        <taxon>Actinomycetota</taxon>
        <taxon>Actinomycetes</taxon>
        <taxon>Micrococcales</taxon>
        <taxon>Bogoriellaceae</taxon>
        <taxon>Georgenia</taxon>
    </lineage>
</organism>
<dbReference type="RefSeq" id="WP_110852846.1">
    <property type="nucleotide sequence ID" value="NZ_QKLZ01000008.1"/>
</dbReference>
<accession>A0A2Y9AM01</accession>
<gene>
    <name evidence="1" type="ORF">SAMN05216184_108141</name>
</gene>
<dbReference type="AlphaFoldDB" id="A0A2Y9AM01"/>
<evidence type="ECO:0000313" key="1">
    <source>
        <dbReference type="EMBL" id="SSA43377.1"/>
    </source>
</evidence>
<proteinExistence type="predicted"/>
<reference evidence="1 2" key="1">
    <citation type="submission" date="2016-10" db="EMBL/GenBank/DDBJ databases">
        <authorList>
            <person name="Cai Z."/>
        </authorList>
    </citation>
    <scope>NUCLEOTIDE SEQUENCE [LARGE SCALE GENOMIC DNA]</scope>
    <source>
        <strain evidence="1 2">CGMCC 1.10826</strain>
    </source>
</reference>
<sequence>MSNDDDEKYEQTDAEIRAYVSGVVTFARHWIDAALTEWDMAMLTATPEFRLSHAQNWVRSAIEVGEILPEERDEVFAAMVEAKVEHRHWPSFARANYHYYRERFGDVRDHLSFGTRPRLVDLDHEVVVLVDGRVAAREDVSAPSSIGRVVEAPIGAFATMTLRFLPPEFFLVDGIVFTADQPQRPEG</sequence>
<evidence type="ECO:0000313" key="2">
    <source>
        <dbReference type="Proteomes" id="UP000250222"/>
    </source>
</evidence>
<name>A0A2Y9AM01_9MICO</name>
<dbReference type="EMBL" id="UETB01000008">
    <property type="protein sequence ID" value="SSA43377.1"/>
    <property type="molecule type" value="Genomic_DNA"/>
</dbReference>